<gene>
    <name evidence="2" type="ORF">AGABI1DRAFT_134058</name>
</gene>
<dbReference type="KEGG" id="abp:AGABI1DRAFT134058"/>
<feature type="chain" id="PRO_5003889742" evidence="1">
    <location>
        <begin position="23"/>
        <end position="57"/>
    </location>
</feature>
<keyword evidence="1" id="KW-0732">Signal</keyword>
<evidence type="ECO:0000256" key="1">
    <source>
        <dbReference type="SAM" id="SignalP"/>
    </source>
</evidence>
<evidence type="ECO:0000313" key="3">
    <source>
        <dbReference type="Proteomes" id="UP000008493"/>
    </source>
</evidence>
<feature type="signal peptide" evidence="1">
    <location>
        <begin position="1"/>
        <end position="22"/>
    </location>
</feature>
<keyword evidence="3" id="KW-1185">Reference proteome</keyword>
<dbReference type="AlphaFoldDB" id="K5VHI6"/>
<protein>
    <submittedName>
        <fullName evidence="2">Uncharacterized protein</fullName>
    </submittedName>
</protein>
<dbReference type="GeneID" id="18828139"/>
<sequence length="57" mass="6233">MTSIGFMLITIVLPSSITKGSAIALPFVMLRLVWCGDGTIGIPRKYDSNEHKIIRNG</sequence>
<dbReference type="HOGENOM" id="CLU_2996024_0_0_1"/>
<dbReference type="RefSeq" id="XP_007335557.1">
    <property type="nucleotide sequence ID" value="XM_007335495.1"/>
</dbReference>
<dbReference type="InParanoid" id="K5VHI6"/>
<organism evidence="2 3">
    <name type="scientific">Agaricus bisporus var. burnettii (strain JB137-S8 / ATCC MYA-4627 / FGSC 10392)</name>
    <name type="common">White button mushroom</name>
    <dbReference type="NCBI Taxonomy" id="597362"/>
    <lineage>
        <taxon>Eukaryota</taxon>
        <taxon>Fungi</taxon>
        <taxon>Dikarya</taxon>
        <taxon>Basidiomycota</taxon>
        <taxon>Agaricomycotina</taxon>
        <taxon>Agaricomycetes</taxon>
        <taxon>Agaricomycetidae</taxon>
        <taxon>Agaricales</taxon>
        <taxon>Agaricineae</taxon>
        <taxon>Agaricaceae</taxon>
        <taxon>Agaricus</taxon>
    </lineage>
</organism>
<dbReference type="EMBL" id="JH972023">
    <property type="protein sequence ID" value="EKM73804.1"/>
    <property type="molecule type" value="Genomic_DNA"/>
</dbReference>
<dbReference type="Proteomes" id="UP000008493">
    <property type="component" value="Unassembled WGS sequence"/>
</dbReference>
<evidence type="ECO:0000313" key="2">
    <source>
        <dbReference type="EMBL" id="EKM73804.1"/>
    </source>
</evidence>
<proteinExistence type="predicted"/>
<reference evidence="3" key="1">
    <citation type="journal article" date="2012" name="Proc. Natl. Acad. Sci. U.S.A.">
        <title>Genome sequence of the button mushroom Agaricus bisporus reveals mechanisms governing adaptation to a humic-rich ecological niche.</title>
        <authorList>
            <person name="Morin E."/>
            <person name="Kohler A."/>
            <person name="Baker A.R."/>
            <person name="Foulongne-Oriol M."/>
            <person name="Lombard V."/>
            <person name="Nagy L.G."/>
            <person name="Ohm R.A."/>
            <person name="Patyshakuliyeva A."/>
            <person name="Brun A."/>
            <person name="Aerts A.L."/>
            <person name="Bailey A.M."/>
            <person name="Billette C."/>
            <person name="Coutinho P.M."/>
            <person name="Deakin G."/>
            <person name="Doddapaneni H."/>
            <person name="Floudas D."/>
            <person name="Grimwood J."/>
            <person name="Hilden K."/>
            <person name="Kuees U."/>
            <person name="LaButti K.M."/>
            <person name="Lapidus A."/>
            <person name="Lindquist E.A."/>
            <person name="Lucas S.M."/>
            <person name="Murat C."/>
            <person name="Riley R.W."/>
            <person name="Salamov A.A."/>
            <person name="Schmutz J."/>
            <person name="Subramanian V."/>
            <person name="Woesten H.A.B."/>
            <person name="Xu J."/>
            <person name="Eastwood D.C."/>
            <person name="Foster G.D."/>
            <person name="Sonnenberg A.S."/>
            <person name="Cullen D."/>
            <person name="de Vries R.P."/>
            <person name="Lundell T."/>
            <person name="Hibbett D.S."/>
            <person name="Henrissat B."/>
            <person name="Burton K.S."/>
            <person name="Kerrigan R.W."/>
            <person name="Challen M.P."/>
            <person name="Grigoriev I.V."/>
            <person name="Martin F."/>
        </authorList>
    </citation>
    <scope>NUCLEOTIDE SEQUENCE [LARGE SCALE GENOMIC DNA]</scope>
    <source>
        <strain evidence="3">JB137-S8 / ATCC MYA-4627 / FGSC 10392</strain>
    </source>
</reference>
<name>K5VHI6_AGABU</name>
<accession>K5VHI6</accession>